<reference evidence="10" key="1">
    <citation type="journal article" date="2014" name="Int. J. Syst. Evol. Microbiol.">
        <title>Complete genome of a new Firmicutes species belonging to the dominant human colonic microbiota ('Ruminococcus bicirculans') reveals two chromosomes and a selective capacity to utilize plant glucans.</title>
        <authorList>
            <consortium name="NISC Comparative Sequencing Program"/>
            <person name="Wegmann U."/>
            <person name="Louis P."/>
            <person name="Goesmann A."/>
            <person name="Henrissat B."/>
            <person name="Duncan S.H."/>
            <person name="Flint H.J."/>
        </authorList>
    </citation>
    <scope>NUCLEOTIDE SEQUENCE</scope>
    <source>
        <strain evidence="10">CGMCC 4.5581</strain>
    </source>
</reference>
<evidence type="ECO:0000256" key="1">
    <source>
        <dbReference type="ARBA" id="ARBA00022692"/>
    </source>
</evidence>
<evidence type="ECO:0000313" key="12">
    <source>
        <dbReference type="Proteomes" id="UP000552836"/>
    </source>
</evidence>
<keyword evidence="13" id="KW-1185">Reference proteome</keyword>
<organism evidence="11 12">
    <name type="scientific">Modestobacter marinus</name>
    <dbReference type="NCBI Taxonomy" id="477641"/>
    <lineage>
        <taxon>Bacteria</taxon>
        <taxon>Bacillati</taxon>
        <taxon>Actinomycetota</taxon>
        <taxon>Actinomycetes</taxon>
        <taxon>Geodermatophilales</taxon>
        <taxon>Geodermatophilaceae</taxon>
        <taxon>Modestobacter</taxon>
    </lineage>
</organism>
<dbReference type="InterPro" id="IPR003660">
    <property type="entry name" value="HAMP_dom"/>
</dbReference>
<dbReference type="EMBL" id="JAAMPA010000001">
    <property type="protein sequence ID" value="NIH66474.1"/>
    <property type="molecule type" value="Genomic_DNA"/>
</dbReference>
<dbReference type="Proteomes" id="UP000552836">
    <property type="component" value="Unassembled WGS sequence"/>
</dbReference>
<dbReference type="InterPro" id="IPR004089">
    <property type="entry name" value="MCPsignal_dom"/>
</dbReference>
<dbReference type="PANTHER" id="PTHR32089">
    <property type="entry name" value="METHYL-ACCEPTING CHEMOTAXIS PROTEIN MCPB"/>
    <property type="match status" value="1"/>
</dbReference>
<keyword evidence="2 7" id="KW-1133">Transmembrane helix</keyword>
<dbReference type="CDD" id="cd06225">
    <property type="entry name" value="HAMP"/>
    <property type="match status" value="1"/>
</dbReference>
<evidence type="ECO:0000259" key="8">
    <source>
        <dbReference type="PROSITE" id="PS50111"/>
    </source>
</evidence>
<dbReference type="Proteomes" id="UP000648663">
    <property type="component" value="Unassembled WGS sequence"/>
</dbReference>
<reference evidence="11 12" key="3">
    <citation type="submission" date="2020-02" db="EMBL/GenBank/DDBJ databases">
        <title>Sequencing the genomes of 1000 actinobacteria strains.</title>
        <authorList>
            <person name="Klenk H.-P."/>
        </authorList>
    </citation>
    <scope>NUCLEOTIDE SEQUENCE [LARGE SCALE GENOMIC DNA]</scope>
    <source>
        <strain evidence="11 12">DSM 45201</strain>
    </source>
</reference>
<evidence type="ECO:0000313" key="11">
    <source>
        <dbReference type="EMBL" id="NIH66474.1"/>
    </source>
</evidence>
<feature type="region of interest" description="Disordered" evidence="6">
    <location>
        <begin position="22"/>
        <end position="54"/>
    </location>
</feature>
<evidence type="ECO:0000256" key="6">
    <source>
        <dbReference type="SAM" id="MobiDB-lite"/>
    </source>
</evidence>
<evidence type="ECO:0000256" key="3">
    <source>
        <dbReference type="ARBA" id="ARBA00023224"/>
    </source>
</evidence>
<dbReference type="AlphaFoldDB" id="A0A846LIR9"/>
<dbReference type="SMART" id="SM00304">
    <property type="entry name" value="HAMP"/>
    <property type="match status" value="2"/>
</dbReference>
<dbReference type="SUPFAM" id="SSF58104">
    <property type="entry name" value="Methyl-accepting chemotaxis protein (MCP) signaling domain"/>
    <property type="match status" value="1"/>
</dbReference>
<dbReference type="Gene3D" id="1.10.287.950">
    <property type="entry name" value="Methyl-accepting chemotaxis protein"/>
    <property type="match status" value="1"/>
</dbReference>
<dbReference type="Pfam" id="PF12729">
    <property type="entry name" value="4HB_MCP_1"/>
    <property type="match status" value="1"/>
</dbReference>
<feature type="compositionally biased region" description="Basic and acidic residues" evidence="6">
    <location>
        <begin position="22"/>
        <end position="42"/>
    </location>
</feature>
<feature type="domain" description="Methyl-accepting transducer" evidence="8">
    <location>
        <begin position="318"/>
        <end position="554"/>
    </location>
</feature>
<accession>A0A846LIR9</accession>
<sequence>MVPIPWAEGALVRPRYERHGMDATTHHPATHDPGTRDSDRYVPDPADEPGGNPLTRLGLRGRLLAAFLTVALMTLVVGGLGISRMSALSHQAEVVYEEGAVPLRDILLLRSTYWQYQATISRSTGAGLSPEIVQALQEQMVTIRETLDGLRVDLDQVALRPDTEAAFQDFQAAIQLYDETSAQMAEIGAAGGDPLSLLPTLIEAETNAIDALTAASDAQIAATEATVQEARDAYAAARTLTLLGVVIGFAVSVALAVLVARSVTRPVERIREVLAQVTAGDLRVRAGRTGGAELGQVAESLDETLDALGGVLSLVNDSAGRLATASLQLNAGAEAMAGNARNAAGQADVVVASAGEVAASVDTVSTGSQQMEAAIREISRNASEASRVAGQAVAVAENTTRTVGKLGDSSQEIATVVKLINGIAEQTNLLALNATIEAARAGEAGKGFAVVASEVKELAQETARATEDISRRVEAIQGDTAGAVDAIGEISTVIGQINDFQATIAAAVEEQTATTNEMNRNVAEAAGSSRSIATAITGLAAGTAETNQRVAEAQQSAAELSRMSDELQEAVSRFTV</sequence>
<comment type="caution">
    <text evidence="11">The sequence shown here is derived from an EMBL/GenBank/DDBJ whole genome shotgun (WGS) entry which is preliminary data.</text>
</comment>
<protein>
    <submittedName>
        <fullName evidence="11">Methyl-accepting chemotaxis protein</fullName>
    </submittedName>
</protein>
<feature type="domain" description="HAMP" evidence="9">
    <location>
        <begin position="261"/>
        <end position="313"/>
    </location>
</feature>
<dbReference type="GO" id="GO:0004888">
    <property type="term" value="F:transmembrane signaling receptor activity"/>
    <property type="evidence" value="ECO:0007669"/>
    <property type="project" value="InterPro"/>
</dbReference>
<dbReference type="GO" id="GO:0016020">
    <property type="term" value="C:membrane"/>
    <property type="evidence" value="ECO:0007669"/>
    <property type="project" value="InterPro"/>
</dbReference>
<dbReference type="Pfam" id="PF00672">
    <property type="entry name" value="HAMP"/>
    <property type="match status" value="1"/>
</dbReference>
<evidence type="ECO:0000256" key="2">
    <source>
        <dbReference type="ARBA" id="ARBA00022989"/>
    </source>
</evidence>
<evidence type="ECO:0000313" key="13">
    <source>
        <dbReference type="Proteomes" id="UP000648663"/>
    </source>
</evidence>
<keyword evidence="3 5" id="KW-0807">Transducer</keyword>
<feature type="transmembrane region" description="Helical" evidence="7">
    <location>
        <begin position="240"/>
        <end position="260"/>
    </location>
</feature>
<proteinExistence type="inferred from homology"/>
<reference evidence="13" key="2">
    <citation type="journal article" date="2019" name="Int. J. Syst. Evol. Microbiol.">
        <title>The Global Catalogue of Microorganisms (GCM) 10K type strain sequencing project: providing services to taxonomists for standard genome sequencing and annotation.</title>
        <authorList>
            <consortium name="The Broad Institute Genomics Platform"/>
            <consortium name="The Broad Institute Genome Sequencing Center for Infectious Disease"/>
            <person name="Wu L."/>
            <person name="Ma J."/>
        </authorList>
    </citation>
    <scope>NUCLEOTIDE SEQUENCE [LARGE SCALE GENOMIC DNA]</scope>
    <source>
        <strain evidence="13">CGMCC 4.5581</strain>
    </source>
</reference>
<dbReference type="RefSeq" id="WP_229681978.1">
    <property type="nucleotide sequence ID" value="NZ_BAABJU010000018.1"/>
</dbReference>
<evidence type="ECO:0000256" key="5">
    <source>
        <dbReference type="PROSITE-ProRule" id="PRU00284"/>
    </source>
</evidence>
<dbReference type="InterPro" id="IPR004090">
    <property type="entry name" value="Chemotax_Me-accpt_rcpt"/>
</dbReference>
<dbReference type="PROSITE" id="PS50111">
    <property type="entry name" value="CHEMOTAXIS_TRANSDUC_2"/>
    <property type="match status" value="1"/>
</dbReference>
<dbReference type="PROSITE" id="PS50885">
    <property type="entry name" value="HAMP"/>
    <property type="match status" value="1"/>
</dbReference>
<dbReference type="InterPro" id="IPR024478">
    <property type="entry name" value="HlyB_4HB_MCP"/>
</dbReference>
<keyword evidence="7" id="KW-0472">Membrane</keyword>
<evidence type="ECO:0000313" key="10">
    <source>
        <dbReference type="EMBL" id="GGL63959.1"/>
    </source>
</evidence>
<comment type="similarity">
    <text evidence="4">Belongs to the methyl-accepting chemotaxis (MCP) protein family.</text>
</comment>
<dbReference type="Pfam" id="PF00015">
    <property type="entry name" value="MCPsignal"/>
    <property type="match status" value="1"/>
</dbReference>
<dbReference type="PRINTS" id="PR00260">
    <property type="entry name" value="CHEMTRNSDUCR"/>
</dbReference>
<reference evidence="10" key="4">
    <citation type="submission" date="2024-05" db="EMBL/GenBank/DDBJ databases">
        <authorList>
            <person name="Sun Q."/>
            <person name="Zhou Y."/>
        </authorList>
    </citation>
    <scope>NUCLEOTIDE SEQUENCE</scope>
    <source>
        <strain evidence="10">CGMCC 4.5581</strain>
    </source>
</reference>
<evidence type="ECO:0000259" key="9">
    <source>
        <dbReference type="PROSITE" id="PS50885"/>
    </source>
</evidence>
<evidence type="ECO:0000256" key="4">
    <source>
        <dbReference type="ARBA" id="ARBA00029447"/>
    </source>
</evidence>
<evidence type="ECO:0000256" key="7">
    <source>
        <dbReference type="SAM" id="Phobius"/>
    </source>
</evidence>
<dbReference type="PANTHER" id="PTHR32089:SF112">
    <property type="entry name" value="LYSOZYME-LIKE PROTEIN-RELATED"/>
    <property type="match status" value="1"/>
</dbReference>
<keyword evidence="1 7" id="KW-0812">Transmembrane</keyword>
<dbReference type="EMBL" id="BMMI01000003">
    <property type="protein sequence ID" value="GGL63959.1"/>
    <property type="molecule type" value="Genomic_DNA"/>
</dbReference>
<name>A0A846LIR9_9ACTN</name>
<dbReference type="GO" id="GO:0007165">
    <property type="term" value="P:signal transduction"/>
    <property type="evidence" value="ECO:0007669"/>
    <property type="project" value="UniProtKB-KW"/>
</dbReference>
<feature type="transmembrane region" description="Helical" evidence="7">
    <location>
        <begin position="63"/>
        <end position="82"/>
    </location>
</feature>
<dbReference type="SMART" id="SM00283">
    <property type="entry name" value="MA"/>
    <property type="match status" value="1"/>
</dbReference>
<gene>
    <name evidence="11" type="ORF">FB380_000920</name>
    <name evidence="10" type="ORF">GCM10011589_20190</name>
</gene>
<dbReference type="GO" id="GO:0006935">
    <property type="term" value="P:chemotaxis"/>
    <property type="evidence" value="ECO:0007669"/>
    <property type="project" value="InterPro"/>
</dbReference>